<evidence type="ECO:0000313" key="3">
    <source>
        <dbReference type="Proteomes" id="UP001059380"/>
    </source>
</evidence>
<keyword evidence="3" id="KW-1185">Reference proteome</keyword>
<protein>
    <submittedName>
        <fullName evidence="2">Uncharacterized protein</fullName>
    </submittedName>
</protein>
<dbReference type="KEGG" id="orp:MOP44_19935"/>
<dbReference type="AlphaFoldDB" id="A0A9J7BJV5"/>
<feature type="compositionally biased region" description="Polar residues" evidence="1">
    <location>
        <begin position="55"/>
        <end position="69"/>
    </location>
</feature>
<evidence type="ECO:0000313" key="2">
    <source>
        <dbReference type="EMBL" id="UWZ82827.1"/>
    </source>
</evidence>
<organism evidence="2 3">
    <name type="scientific">Occallatibacter riparius</name>
    <dbReference type="NCBI Taxonomy" id="1002689"/>
    <lineage>
        <taxon>Bacteria</taxon>
        <taxon>Pseudomonadati</taxon>
        <taxon>Acidobacteriota</taxon>
        <taxon>Terriglobia</taxon>
        <taxon>Terriglobales</taxon>
        <taxon>Acidobacteriaceae</taxon>
        <taxon>Occallatibacter</taxon>
    </lineage>
</organism>
<reference evidence="2" key="1">
    <citation type="submission" date="2021-04" db="EMBL/GenBank/DDBJ databases">
        <title>Phylogenetic analysis of Acidobacteriaceae.</title>
        <authorList>
            <person name="Qiu L."/>
            <person name="Zhang Q."/>
        </authorList>
    </citation>
    <scope>NUCLEOTIDE SEQUENCE</scope>
    <source>
        <strain evidence="2">DSM 25168</strain>
    </source>
</reference>
<accession>A0A9J7BJV5</accession>
<feature type="region of interest" description="Disordered" evidence="1">
    <location>
        <begin position="1"/>
        <end position="32"/>
    </location>
</feature>
<proteinExistence type="predicted"/>
<feature type="region of interest" description="Disordered" evidence="1">
    <location>
        <begin position="45"/>
        <end position="69"/>
    </location>
</feature>
<evidence type="ECO:0000256" key="1">
    <source>
        <dbReference type="SAM" id="MobiDB-lite"/>
    </source>
</evidence>
<name>A0A9J7BJV5_9BACT</name>
<dbReference type="RefSeq" id="WP_260792078.1">
    <property type="nucleotide sequence ID" value="NZ_CP093313.1"/>
</dbReference>
<gene>
    <name evidence="2" type="ORF">MOP44_19935</name>
</gene>
<sequence length="69" mass="7361">MQLRQDDNKLSGSFEGGRGGAPLTGSLSGNHVSFTVKMPRRKVEFTGTVEGDKMTGSTKEGGSWTATRQ</sequence>
<dbReference type="Proteomes" id="UP001059380">
    <property type="component" value="Chromosome"/>
</dbReference>
<dbReference type="EMBL" id="CP093313">
    <property type="protein sequence ID" value="UWZ82827.1"/>
    <property type="molecule type" value="Genomic_DNA"/>
</dbReference>